<gene>
    <name evidence="1" type="ORF">SAMN02745170_01899</name>
</gene>
<accession>A0A1M6H5A7</accession>
<dbReference type="Pfam" id="PF14070">
    <property type="entry name" value="YjfB_motility"/>
    <property type="match status" value="1"/>
</dbReference>
<keyword evidence="2" id="KW-1185">Reference proteome</keyword>
<sequence length="57" mass="5987">MDIAALSVAYSLSQVQTDASIQVLKKVMDTTETNSAEMLDMLVPPSATLGSNVDVSV</sequence>
<dbReference type="InterPro" id="IPR025906">
    <property type="entry name" value="YjfB_motility"/>
</dbReference>
<evidence type="ECO:0000313" key="1">
    <source>
        <dbReference type="EMBL" id="SHJ17374.1"/>
    </source>
</evidence>
<name>A0A1M6H5A7_9FIRM</name>
<dbReference type="AlphaFoldDB" id="A0A1M6H5A7"/>
<proteinExistence type="predicted"/>
<dbReference type="EMBL" id="FQZD01000013">
    <property type="protein sequence ID" value="SHJ17374.1"/>
    <property type="molecule type" value="Genomic_DNA"/>
</dbReference>
<organism evidence="1 2">
    <name type="scientific">Propionispora hippei DSM 15287</name>
    <dbReference type="NCBI Taxonomy" id="1123003"/>
    <lineage>
        <taxon>Bacteria</taxon>
        <taxon>Bacillati</taxon>
        <taxon>Bacillota</taxon>
        <taxon>Negativicutes</taxon>
        <taxon>Selenomonadales</taxon>
        <taxon>Sporomusaceae</taxon>
        <taxon>Propionispora</taxon>
    </lineage>
</organism>
<protein>
    <submittedName>
        <fullName evidence="1">Motility protein</fullName>
    </submittedName>
</protein>
<dbReference type="RefSeq" id="WP_149734667.1">
    <property type="nucleotide sequence ID" value="NZ_FQZD01000013.1"/>
</dbReference>
<reference evidence="1 2" key="1">
    <citation type="submission" date="2016-11" db="EMBL/GenBank/DDBJ databases">
        <authorList>
            <person name="Varghese N."/>
            <person name="Submissions S."/>
        </authorList>
    </citation>
    <scope>NUCLEOTIDE SEQUENCE [LARGE SCALE GENOMIC DNA]</scope>
    <source>
        <strain evidence="1 2">DSM 15287</strain>
    </source>
</reference>
<evidence type="ECO:0000313" key="2">
    <source>
        <dbReference type="Proteomes" id="UP000322917"/>
    </source>
</evidence>
<dbReference type="Proteomes" id="UP000322917">
    <property type="component" value="Unassembled WGS sequence"/>
</dbReference>
<dbReference type="OrthoDB" id="1924973at2"/>